<keyword evidence="2" id="KW-1185">Reference proteome</keyword>
<protein>
    <submittedName>
        <fullName evidence="1">Major facilitator superfamily domain containing protein 6-like protein A</fullName>
    </submittedName>
</protein>
<evidence type="ECO:0000313" key="1">
    <source>
        <dbReference type="EMBL" id="KAK1891077.1"/>
    </source>
</evidence>
<accession>A0AAD9BY29</accession>
<comment type="caution">
    <text evidence="1">The sequence shown here is derived from an EMBL/GenBank/DDBJ whole genome shotgun (WGS) entry which is preliminary data.</text>
</comment>
<dbReference type="AlphaFoldDB" id="A0AAD9BY29"/>
<dbReference type="EMBL" id="JASDAP010000015">
    <property type="protein sequence ID" value="KAK1891077.1"/>
    <property type="molecule type" value="Genomic_DNA"/>
</dbReference>
<dbReference type="Proteomes" id="UP001228049">
    <property type="component" value="Unassembled WGS sequence"/>
</dbReference>
<reference evidence="1" key="1">
    <citation type="submission" date="2023-04" db="EMBL/GenBank/DDBJ databases">
        <title>Chromosome-level genome of Chaenocephalus aceratus.</title>
        <authorList>
            <person name="Park H."/>
        </authorList>
    </citation>
    <scope>NUCLEOTIDE SEQUENCE</scope>
    <source>
        <strain evidence="1">DE</strain>
        <tissue evidence="1">Muscle</tissue>
    </source>
</reference>
<organism evidence="1 2">
    <name type="scientific">Dissostichus eleginoides</name>
    <name type="common">Patagonian toothfish</name>
    <name type="synonym">Dissostichus amissus</name>
    <dbReference type="NCBI Taxonomy" id="100907"/>
    <lineage>
        <taxon>Eukaryota</taxon>
        <taxon>Metazoa</taxon>
        <taxon>Chordata</taxon>
        <taxon>Craniata</taxon>
        <taxon>Vertebrata</taxon>
        <taxon>Euteleostomi</taxon>
        <taxon>Actinopterygii</taxon>
        <taxon>Neopterygii</taxon>
        <taxon>Teleostei</taxon>
        <taxon>Neoteleostei</taxon>
        <taxon>Acanthomorphata</taxon>
        <taxon>Eupercaria</taxon>
        <taxon>Perciformes</taxon>
        <taxon>Notothenioidei</taxon>
        <taxon>Nototheniidae</taxon>
        <taxon>Dissostichus</taxon>
    </lineage>
</organism>
<proteinExistence type="predicted"/>
<evidence type="ECO:0000313" key="2">
    <source>
        <dbReference type="Proteomes" id="UP001228049"/>
    </source>
</evidence>
<sequence length="70" mass="7724">MLTQPPPPLLQNTAPLWIGGYEQPLILTLALQQNHSTTLSQRSDQLCTEGAVSYFSSAIKEIAQDRMPRG</sequence>
<gene>
    <name evidence="1" type="ORF">KUDE01_009906</name>
</gene>
<name>A0AAD9BY29_DISEL</name>